<reference evidence="7" key="1">
    <citation type="submission" date="2021-04" db="EMBL/GenBank/DDBJ databases">
        <title>Microbacterium tenobrionis sp. nov. and Microbacterium allomyrinae sp. nov., isolated from larvae of Tenobrio molitor and Allomyrina dichotoma, respectively.</title>
        <authorList>
            <person name="Lee S.D."/>
        </authorList>
    </citation>
    <scope>NUCLEOTIDE SEQUENCE</scope>
    <source>
        <strain evidence="7">YMB-B2</strain>
    </source>
</reference>
<dbReference type="InterPro" id="IPR036259">
    <property type="entry name" value="MFS_trans_sf"/>
</dbReference>
<protein>
    <recommendedName>
        <fullName evidence="9">MFS transporter</fullName>
    </recommendedName>
</protein>
<feature type="transmembrane region" description="Helical" evidence="6">
    <location>
        <begin position="108"/>
        <end position="132"/>
    </location>
</feature>
<dbReference type="PANTHER" id="PTHR23513:SF6">
    <property type="entry name" value="MAJOR FACILITATOR SUPERFAMILY ASSOCIATED DOMAIN-CONTAINING PROTEIN"/>
    <property type="match status" value="1"/>
</dbReference>
<sequence>MTTVIYALQQQGHSPVTIGFLTTAAGVAMLVGALFTPLIVLRVRAGVVIIGGLAVSAIGVFALIPVHAPLMLTLVLAGIVLFIPAVNAVLMGYFTVATPTELLGRANSASAVLGMGAMPLAPLVAGVGLSLIGREATLFVGAGLCAVSVLLAVSTAALRALPAESGWSAHAAQSVTR</sequence>
<dbReference type="GO" id="GO:0005886">
    <property type="term" value="C:plasma membrane"/>
    <property type="evidence" value="ECO:0007669"/>
    <property type="project" value="UniProtKB-SubCell"/>
</dbReference>
<feature type="transmembrane region" description="Helical" evidence="6">
    <location>
        <begin position="138"/>
        <end position="158"/>
    </location>
</feature>
<evidence type="ECO:0000256" key="2">
    <source>
        <dbReference type="ARBA" id="ARBA00022475"/>
    </source>
</evidence>
<evidence type="ECO:0000256" key="4">
    <source>
        <dbReference type="ARBA" id="ARBA00022989"/>
    </source>
</evidence>
<organism evidence="7 8">
    <name type="scientific">Microbacterium tenebrionis</name>
    <dbReference type="NCBI Taxonomy" id="2830665"/>
    <lineage>
        <taxon>Bacteria</taxon>
        <taxon>Bacillati</taxon>
        <taxon>Actinomycetota</taxon>
        <taxon>Actinomycetes</taxon>
        <taxon>Micrococcales</taxon>
        <taxon>Microbacteriaceae</taxon>
        <taxon>Microbacterium</taxon>
    </lineage>
</organism>
<dbReference type="PANTHER" id="PTHR23513">
    <property type="entry name" value="INTEGRAL MEMBRANE EFFLUX PROTEIN-RELATED"/>
    <property type="match status" value="1"/>
</dbReference>
<evidence type="ECO:0000256" key="3">
    <source>
        <dbReference type="ARBA" id="ARBA00022692"/>
    </source>
</evidence>
<comment type="subcellular location">
    <subcellularLocation>
        <location evidence="1">Cell membrane</location>
        <topology evidence="1">Multi-pass membrane protein</topology>
    </subcellularLocation>
</comment>
<comment type="caution">
    <text evidence="7">The sequence shown here is derived from an EMBL/GenBank/DDBJ whole genome shotgun (WGS) entry which is preliminary data.</text>
</comment>
<evidence type="ECO:0008006" key="9">
    <source>
        <dbReference type="Google" id="ProtNLM"/>
    </source>
</evidence>
<name>A0A9X1RZS7_9MICO</name>
<evidence type="ECO:0000256" key="5">
    <source>
        <dbReference type="ARBA" id="ARBA00023136"/>
    </source>
</evidence>
<gene>
    <name evidence="7" type="ORF">KEC56_03155</name>
</gene>
<dbReference type="EMBL" id="JAGTTM010000001">
    <property type="protein sequence ID" value="MCC2028530.1"/>
    <property type="molecule type" value="Genomic_DNA"/>
</dbReference>
<accession>A0A9X1RZS7</accession>
<feature type="transmembrane region" description="Helical" evidence="6">
    <location>
        <begin position="18"/>
        <end position="40"/>
    </location>
</feature>
<dbReference type="Gene3D" id="1.20.1250.20">
    <property type="entry name" value="MFS general substrate transporter like domains"/>
    <property type="match status" value="1"/>
</dbReference>
<feature type="transmembrane region" description="Helical" evidence="6">
    <location>
        <begin position="74"/>
        <end position="96"/>
    </location>
</feature>
<proteinExistence type="predicted"/>
<keyword evidence="2" id="KW-1003">Cell membrane</keyword>
<dbReference type="RefSeq" id="WP_227529770.1">
    <property type="nucleotide sequence ID" value="NZ_JAGTTM010000001.1"/>
</dbReference>
<feature type="transmembrane region" description="Helical" evidence="6">
    <location>
        <begin position="47"/>
        <end position="68"/>
    </location>
</feature>
<keyword evidence="5 6" id="KW-0472">Membrane</keyword>
<dbReference type="SUPFAM" id="SSF103473">
    <property type="entry name" value="MFS general substrate transporter"/>
    <property type="match status" value="1"/>
</dbReference>
<dbReference type="Proteomes" id="UP001139289">
    <property type="component" value="Unassembled WGS sequence"/>
</dbReference>
<evidence type="ECO:0000313" key="7">
    <source>
        <dbReference type="EMBL" id="MCC2028530.1"/>
    </source>
</evidence>
<evidence type="ECO:0000313" key="8">
    <source>
        <dbReference type="Proteomes" id="UP001139289"/>
    </source>
</evidence>
<keyword evidence="4 6" id="KW-1133">Transmembrane helix</keyword>
<dbReference type="AlphaFoldDB" id="A0A9X1RZS7"/>
<evidence type="ECO:0000256" key="1">
    <source>
        <dbReference type="ARBA" id="ARBA00004651"/>
    </source>
</evidence>
<keyword evidence="3 6" id="KW-0812">Transmembrane</keyword>
<evidence type="ECO:0000256" key="6">
    <source>
        <dbReference type="SAM" id="Phobius"/>
    </source>
</evidence>
<keyword evidence="8" id="KW-1185">Reference proteome</keyword>